<evidence type="ECO:0000256" key="1">
    <source>
        <dbReference type="SAM" id="MobiDB-lite"/>
    </source>
</evidence>
<evidence type="ECO:0000313" key="3">
    <source>
        <dbReference type="Proteomes" id="UP001057580"/>
    </source>
</evidence>
<reference evidence="2" key="1">
    <citation type="submission" date="2022-09" db="EMBL/GenBank/DDBJ databases">
        <title>Diverse halophilic archaea isolated from saline environments.</title>
        <authorList>
            <person name="Cui H.-L."/>
        </authorList>
    </citation>
    <scope>NUCLEOTIDE SEQUENCE</scope>
    <source>
        <strain evidence="2">ZS-35-S2</strain>
    </source>
</reference>
<proteinExistence type="predicted"/>
<protein>
    <submittedName>
        <fullName evidence="2">Uncharacterized protein</fullName>
    </submittedName>
</protein>
<dbReference type="GeneID" id="74942814"/>
<dbReference type="Proteomes" id="UP001057580">
    <property type="component" value="Chromosome"/>
</dbReference>
<keyword evidence="3" id="KW-1185">Reference proteome</keyword>
<organism evidence="2 3">
    <name type="scientific">Salinirubellus salinus</name>
    <dbReference type="NCBI Taxonomy" id="1364945"/>
    <lineage>
        <taxon>Archaea</taxon>
        <taxon>Methanobacteriati</taxon>
        <taxon>Methanobacteriota</taxon>
        <taxon>Stenosarchaea group</taxon>
        <taxon>Halobacteria</taxon>
        <taxon>Halobacteriales</taxon>
        <taxon>Natronomonadaceae</taxon>
        <taxon>Salinirubellus</taxon>
    </lineage>
</organism>
<dbReference type="KEGG" id="ssai:N0B31_10290"/>
<name>A0A9E7R7Q9_9EURY</name>
<gene>
    <name evidence="2" type="ORF">N0B31_10290</name>
</gene>
<dbReference type="RefSeq" id="WP_260643778.1">
    <property type="nucleotide sequence ID" value="NZ_CP104003.1"/>
</dbReference>
<dbReference type="EMBL" id="CP104003">
    <property type="protein sequence ID" value="UWM56664.1"/>
    <property type="molecule type" value="Genomic_DNA"/>
</dbReference>
<dbReference type="AlphaFoldDB" id="A0A9E7R7Q9"/>
<sequence>MSQFTLNDFDENGGDTRESESDKEENEQTVLNPDDVLPTDWQDALEGMRLHRDQQLAATASVYDMYGDDAVAVSVPAWLVQDRGFSRNNEDMWVVGELKHETGKAIIVEEVRRLSNGSQLVSASFNGKLTSASLPKSQVEFVDVPTGTVCDRRLSLLESVSDGPDVELVTGVSVPSYVVDTPCTRTLADMRDSFGAGVGPDVEMVFLQVENEWFVVSSDDVEHTGDEIVVDETVTHVGMDWGSLDIDKRDSSLFRLADYETNTSYRFDADRVLLTRLQVLRDAVDSVDVECFPGADYSVRGGIEGFEWLFTSEWDSFTSMI</sequence>
<feature type="region of interest" description="Disordered" evidence="1">
    <location>
        <begin position="1"/>
        <end position="36"/>
    </location>
</feature>
<accession>A0A9E7R7Q9</accession>
<evidence type="ECO:0000313" key="2">
    <source>
        <dbReference type="EMBL" id="UWM56664.1"/>
    </source>
</evidence>